<feature type="binding site" evidence="17">
    <location>
        <position position="201"/>
    </location>
    <ligand>
        <name>NADP(+)</name>
        <dbReference type="ChEBI" id="CHEBI:58349"/>
    </ligand>
</feature>
<evidence type="ECO:0000256" key="17">
    <source>
        <dbReference type="PIRSR" id="PIRSR006769-2"/>
    </source>
</evidence>
<comment type="pathway">
    <text evidence="3 15">Cofactor biosynthesis; riboflavin biosynthesis; 5-amino-6-(D-ribitylamino)uracil from GTP: step 3/4.</text>
</comment>
<feature type="binding site" evidence="17">
    <location>
        <position position="223"/>
    </location>
    <ligand>
        <name>NADP(+)</name>
        <dbReference type="ChEBI" id="CHEBI:58349"/>
    </ligand>
</feature>
<dbReference type="InterPro" id="IPR016192">
    <property type="entry name" value="APOBEC/CMP_deaminase_Zn-bd"/>
</dbReference>
<dbReference type="InterPro" id="IPR004794">
    <property type="entry name" value="Eubact_RibD"/>
</dbReference>
<evidence type="ECO:0000256" key="1">
    <source>
        <dbReference type="ARBA" id="ARBA00002151"/>
    </source>
</evidence>
<dbReference type="PANTHER" id="PTHR38011">
    <property type="entry name" value="DIHYDROFOLATE REDUCTASE FAMILY PROTEIN (AFU_ORTHOLOGUE AFUA_8G06820)"/>
    <property type="match status" value="1"/>
</dbReference>
<comment type="pathway">
    <text evidence="2 15">Cofactor biosynthesis; riboflavin biosynthesis; 5-amino-6-(D-ribitylamino)uracil from GTP: step 2/4.</text>
</comment>
<dbReference type="STRING" id="1173111.SAMN05444955_10758"/>
<feature type="binding site" evidence="17">
    <location>
        <position position="185"/>
    </location>
    <ligand>
        <name>substrate</name>
    </ligand>
</feature>
<keyword evidence="10 15" id="KW-0521">NADP</keyword>
<evidence type="ECO:0000256" key="3">
    <source>
        <dbReference type="ARBA" id="ARBA00004910"/>
    </source>
</evidence>
<dbReference type="EMBL" id="FOCQ01000007">
    <property type="protein sequence ID" value="SEN20390.1"/>
    <property type="molecule type" value="Genomic_DNA"/>
</dbReference>
<comment type="similarity">
    <text evidence="4 15">In the N-terminal section; belongs to the cytidine and deoxycytidylate deaminase family.</text>
</comment>
<evidence type="ECO:0000313" key="20">
    <source>
        <dbReference type="EMBL" id="SEN20390.1"/>
    </source>
</evidence>
<dbReference type="FunFam" id="3.40.140.10:FF:000025">
    <property type="entry name" value="Riboflavin biosynthesis protein RibD"/>
    <property type="match status" value="1"/>
</dbReference>
<dbReference type="EC" id="3.5.4.26" evidence="15"/>
<feature type="binding site" evidence="17">
    <location>
        <position position="197"/>
    </location>
    <ligand>
        <name>NADP(+)</name>
        <dbReference type="ChEBI" id="CHEBI:58349"/>
    </ligand>
</feature>
<dbReference type="PROSITE" id="PS00903">
    <property type="entry name" value="CYT_DCMP_DEAMINASES_1"/>
    <property type="match status" value="1"/>
</dbReference>
<feature type="binding site" evidence="18">
    <location>
        <position position="76"/>
    </location>
    <ligand>
        <name>Zn(2+)</name>
        <dbReference type="ChEBI" id="CHEBI:29105"/>
        <note>catalytic</note>
    </ligand>
</feature>
<dbReference type="CDD" id="cd01284">
    <property type="entry name" value="Riboflavin_deaminase-reductase"/>
    <property type="match status" value="1"/>
</dbReference>
<dbReference type="InterPro" id="IPR024072">
    <property type="entry name" value="DHFR-like_dom_sf"/>
</dbReference>
<accession>A0A1H8ELW0</accession>
<dbReference type="InterPro" id="IPR002734">
    <property type="entry name" value="RibDG_C"/>
</dbReference>
<dbReference type="UniPathway" id="UPA00275">
    <property type="reaction ID" value="UER00401"/>
</dbReference>
<evidence type="ECO:0000256" key="14">
    <source>
        <dbReference type="ARBA" id="ARBA00049886"/>
    </source>
</evidence>
<organism evidence="20 21">
    <name type="scientific">Lihuaxuella thermophila</name>
    <dbReference type="NCBI Taxonomy" id="1173111"/>
    <lineage>
        <taxon>Bacteria</taxon>
        <taxon>Bacillati</taxon>
        <taxon>Bacillota</taxon>
        <taxon>Bacilli</taxon>
        <taxon>Bacillales</taxon>
        <taxon>Thermoactinomycetaceae</taxon>
        <taxon>Lihuaxuella</taxon>
    </lineage>
</organism>
<evidence type="ECO:0000313" key="21">
    <source>
        <dbReference type="Proteomes" id="UP000199695"/>
    </source>
</evidence>
<evidence type="ECO:0000256" key="13">
    <source>
        <dbReference type="ARBA" id="ARBA00049861"/>
    </source>
</evidence>
<evidence type="ECO:0000256" key="10">
    <source>
        <dbReference type="ARBA" id="ARBA00022857"/>
    </source>
</evidence>
<feature type="binding site" evidence="17">
    <location>
        <position position="155"/>
    </location>
    <ligand>
        <name>NADP(+)</name>
        <dbReference type="ChEBI" id="CHEBI:58349"/>
    </ligand>
</feature>
<feature type="domain" description="CMP/dCMP-type deaminase" evidence="19">
    <location>
        <begin position="2"/>
        <end position="124"/>
    </location>
</feature>
<evidence type="ECO:0000256" key="2">
    <source>
        <dbReference type="ARBA" id="ARBA00004882"/>
    </source>
</evidence>
<dbReference type="NCBIfam" id="TIGR00326">
    <property type="entry name" value="eubact_ribD"/>
    <property type="match status" value="1"/>
</dbReference>
<keyword evidence="8 15" id="KW-0378">Hydrolase</keyword>
<dbReference type="GO" id="GO:0050661">
    <property type="term" value="F:NADP binding"/>
    <property type="evidence" value="ECO:0007669"/>
    <property type="project" value="InterPro"/>
</dbReference>
<dbReference type="EC" id="1.1.1.193" evidence="15"/>
<dbReference type="Pfam" id="PF00383">
    <property type="entry name" value="dCMP_cyt_deam_1"/>
    <property type="match status" value="1"/>
</dbReference>
<dbReference type="AlphaFoldDB" id="A0A1H8ELW0"/>
<evidence type="ECO:0000256" key="9">
    <source>
        <dbReference type="ARBA" id="ARBA00022833"/>
    </source>
</evidence>
<dbReference type="PROSITE" id="PS51747">
    <property type="entry name" value="CYT_DCMP_DEAMINASES_2"/>
    <property type="match status" value="1"/>
</dbReference>
<dbReference type="InterPro" id="IPR050765">
    <property type="entry name" value="Riboflavin_Biosynth_HTPR"/>
</dbReference>
<comment type="cofactor">
    <cofactor evidence="15 18">
        <name>Zn(2+)</name>
        <dbReference type="ChEBI" id="CHEBI:29105"/>
    </cofactor>
    <text evidence="15 18">Binds 1 zinc ion.</text>
</comment>
<protein>
    <recommendedName>
        <fullName evidence="15">Riboflavin biosynthesis protein RibD</fullName>
    </recommendedName>
    <domain>
        <recommendedName>
            <fullName evidence="15">Diaminohydroxyphosphoribosylaminopyrimidine deaminase</fullName>
            <shortName evidence="15">DRAP deaminase</shortName>
            <ecNumber evidence="15">3.5.4.26</ecNumber>
        </recommendedName>
        <alternativeName>
            <fullName evidence="15">Riboflavin-specific deaminase</fullName>
        </alternativeName>
    </domain>
    <domain>
        <recommendedName>
            <fullName evidence="15">5-amino-6-(5-phosphoribosylamino)uracil reductase</fullName>
            <ecNumber evidence="15">1.1.1.193</ecNumber>
        </recommendedName>
        <alternativeName>
            <fullName evidence="15">HTP reductase</fullName>
        </alternativeName>
    </domain>
</protein>
<evidence type="ECO:0000259" key="19">
    <source>
        <dbReference type="PROSITE" id="PS51747"/>
    </source>
</evidence>
<dbReference type="GO" id="GO:0009231">
    <property type="term" value="P:riboflavin biosynthetic process"/>
    <property type="evidence" value="ECO:0007669"/>
    <property type="project" value="UniProtKB-UniPathway"/>
</dbReference>
<dbReference type="RefSeq" id="WP_089967759.1">
    <property type="nucleotide sequence ID" value="NZ_FOCQ01000007.1"/>
</dbReference>
<evidence type="ECO:0000256" key="15">
    <source>
        <dbReference type="PIRNR" id="PIRNR006769"/>
    </source>
</evidence>
<dbReference type="PIRSF" id="PIRSF006769">
    <property type="entry name" value="RibD"/>
    <property type="match status" value="1"/>
</dbReference>
<reference evidence="20 21" key="1">
    <citation type="submission" date="2016-10" db="EMBL/GenBank/DDBJ databases">
        <authorList>
            <person name="de Groot N.N."/>
        </authorList>
    </citation>
    <scope>NUCLEOTIDE SEQUENCE [LARGE SCALE GENOMIC DNA]</scope>
    <source>
        <strain evidence="20 21">DSM 46701</strain>
    </source>
</reference>
<dbReference type="GO" id="GO:0008703">
    <property type="term" value="F:5-amino-6-(5-phosphoribosylamino)uracil reductase activity"/>
    <property type="evidence" value="ECO:0007669"/>
    <property type="project" value="UniProtKB-EC"/>
</dbReference>
<keyword evidence="21" id="KW-1185">Reference proteome</keyword>
<feature type="binding site" evidence="17">
    <location>
        <position position="293"/>
    </location>
    <ligand>
        <name>substrate</name>
    </ligand>
</feature>
<keyword evidence="9 15" id="KW-0862">Zinc</keyword>
<evidence type="ECO:0000256" key="7">
    <source>
        <dbReference type="ARBA" id="ARBA00022723"/>
    </source>
</evidence>
<proteinExistence type="inferred from homology"/>
<evidence type="ECO:0000256" key="8">
    <source>
        <dbReference type="ARBA" id="ARBA00022801"/>
    </source>
</evidence>
<evidence type="ECO:0000256" key="5">
    <source>
        <dbReference type="ARBA" id="ARBA00007417"/>
    </source>
</evidence>
<dbReference type="NCBIfam" id="TIGR00227">
    <property type="entry name" value="ribD_Cterm"/>
    <property type="match status" value="1"/>
</dbReference>
<keyword evidence="7 15" id="KW-0479">Metal-binding</keyword>
<evidence type="ECO:0000256" key="6">
    <source>
        <dbReference type="ARBA" id="ARBA00022619"/>
    </source>
</evidence>
<dbReference type="InterPro" id="IPR016193">
    <property type="entry name" value="Cytidine_deaminase-like"/>
</dbReference>
<keyword evidence="11 15" id="KW-0560">Oxidoreductase</keyword>
<keyword evidence="12" id="KW-0511">Multifunctional enzyme</keyword>
<dbReference type="GO" id="GO:0008270">
    <property type="term" value="F:zinc ion binding"/>
    <property type="evidence" value="ECO:0007669"/>
    <property type="project" value="InterPro"/>
</dbReference>
<feature type="binding site" evidence="17">
    <location>
        <position position="169"/>
    </location>
    <ligand>
        <name>NADP(+)</name>
        <dbReference type="ChEBI" id="CHEBI:58349"/>
    </ligand>
</feature>
<comment type="function">
    <text evidence="1 15">Converts 2,5-diamino-6-(ribosylamino)-4(3h)-pyrimidinone 5'-phosphate into 5-amino-6-(ribosylamino)-2,4(1h,3h)-pyrimidinedione 5'-phosphate.</text>
</comment>
<dbReference type="PANTHER" id="PTHR38011:SF7">
    <property type="entry name" value="2,5-DIAMINO-6-RIBOSYLAMINO-4(3H)-PYRIMIDINONE 5'-PHOSPHATE REDUCTASE"/>
    <property type="match status" value="1"/>
</dbReference>
<feature type="binding site" evidence="17">
    <location>
        <position position="171"/>
    </location>
    <ligand>
        <name>NADP(+)</name>
        <dbReference type="ChEBI" id="CHEBI:58349"/>
    </ligand>
</feature>
<comment type="similarity">
    <text evidence="5 15">In the C-terminal section; belongs to the HTP reductase family.</text>
</comment>
<gene>
    <name evidence="20" type="ORF">SAMN05444955_10758</name>
</gene>
<evidence type="ECO:0000256" key="12">
    <source>
        <dbReference type="ARBA" id="ARBA00023268"/>
    </source>
</evidence>
<dbReference type="OrthoDB" id="9800865at2"/>
<dbReference type="Pfam" id="PF01872">
    <property type="entry name" value="RibD_C"/>
    <property type="match status" value="1"/>
</dbReference>
<feature type="binding site" evidence="17">
    <location>
        <begin position="295"/>
        <end position="301"/>
    </location>
    <ligand>
        <name>NADP(+)</name>
        <dbReference type="ChEBI" id="CHEBI:58349"/>
    </ligand>
</feature>
<dbReference type="Gene3D" id="3.40.140.10">
    <property type="entry name" value="Cytidine Deaminase, domain 2"/>
    <property type="match status" value="1"/>
</dbReference>
<comment type="catalytic activity">
    <reaction evidence="13 15">
        <text>5-amino-6-(5-phospho-D-ribitylamino)uracil + NADP(+) = 5-amino-6-(5-phospho-D-ribosylamino)uracil + NADPH + H(+)</text>
        <dbReference type="Rhea" id="RHEA:17845"/>
        <dbReference type="ChEBI" id="CHEBI:15378"/>
        <dbReference type="ChEBI" id="CHEBI:57783"/>
        <dbReference type="ChEBI" id="CHEBI:58349"/>
        <dbReference type="ChEBI" id="CHEBI:58421"/>
        <dbReference type="ChEBI" id="CHEBI:58453"/>
        <dbReference type="EC" id="1.1.1.193"/>
    </reaction>
</comment>
<keyword evidence="6 15" id="KW-0686">Riboflavin biosynthesis</keyword>
<dbReference type="SUPFAM" id="SSF53597">
    <property type="entry name" value="Dihydrofolate reductase-like"/>
    <property type="match status" value="1"/>
</dbReference>
<dbReference type="SUPFAM" id="SSF53927">
    <property type="entry name" value="Cytidine deaminase-like"/>
    <property type="match status" value="1"/>
</dbReference>
<name>A0A1H8ELW0_9BACL</name>
<evidence type="ECO:0000256" key="18">
    <source>
        <dbReference type="PIRSR" id="PIRSR006769-3"/>
    </source>
</evidence>
<dbReference type="Proteomes" id="UP000199695">
    <property type="component" value="Unassembled WGS sequence"/>
</dbReference>
<sequence>MRRHEDWMRLAYELAKAAEGQTAPNPMVGAVAVKEGRLIGSGSHLKAGTPHAEVHALNMAGTEARGCTLYVTLEPCNHYGRTPPCTEKIIECGVKTVVVGSIDPDSKVSGKGIARLREAGIEVIQGVLEPECLKLNEAYFHHRQTGKPFVTLKTAMTLDGKIATESGDSRWITGEESRRYVHVLRHRHDAILAGIGTVLADNPRLTTRLETGGSHPLRVIVDSRLRIPLDAAVLDTSEAPTWVFTTDQQDPTKEKQLREKGVEVISTGPGPRVDWETVLRRLGEKGVLSLLVEGGGEVNASLLAEKRVQKVIAFIAPKLIGGRNSPTPVEGKSPQKMEDAFTLREISMERYGDDFCITGYLT</sequence>
<feature type="active site" description="Proton donor" evidence="16">
    <location>
        <position position="53"/>
    </location>
</feature>
<dbReference type="InterPro" id="IPR011549">
    <property type="entry name" value="RibD_C"/>
</dbReference>
<dbReference type="InterPro" id="IPR002125">
    <property type="entry name" value="CMP_dCMP_dom"/>
</dbReference>
<evidence type="ECO:0000256" key="11">
    <source>
        <dbReference type="ARBA" id="ARBA00023002"/>
    </source>
</evidence>
<evidence type="ECO:0000256" key="4">
    <source>
        <dbReference type="ARBA" id="ARBA00005259"/>
    </source>
</evidence>
<feature type="binding site" evidence="17">
    <location>
        <position position="208"/>
    </location>
    <ligand>
        <name>substrate</name>
    </ligand>
</feature>
<dbReference type="Gene3D" id="3.40.430.10">
    <property type="entry name" value="Dihydrofolate Reductase, subunit A"/>
    <property type="match status" value="1"/>
</dbReference>
<feature type="binding site" evidence="18">
    <location>
        <position position="85"/>
    </location>
    <ligand>
        <name>Zn(2+)</name>
        <dbReference type="ChEBI" id="CHEBI:29105"/>
        <note>catalytic</note>
    </ligand>
</feature>
<evidence type="ECO:0000256" key="16">
    <source>
        <dbReference type="PIRSR" id="PIRSR006769-1"/>
    </source>
</evidence>
<feature type="binding site" evidence="18">
    <location>
        <position position="51"/>
    </location>
    <ligand>
        <name>Zn(2+)</name>
        <dbReference type="ChEBI" id="CHEBI:29105"/>
        <note>catalytic</note>
    </ligand>
</feature>
<comment type="catalytic activity">
    <reaction evidence="14 15">
        <text>2,5-diamino-6-hydroxy-4-(5-phosphoribosylamino)-pyrimidine + H2O + H(+) = 5-amino-6-(5-phospho-D-ribosylamino)uracil + NH4(+)</text>
        <dbReference type="Rhea" id="RHEA:21868"/>
        <dbReference type="ChEBI" id="CHEBI:15377"/>
        <dbReference type="ChEBI" id="CHEBI:15378"/>
        <dbReference type="ChEBI" id="CHEBI:28938"/>
        <dbReference type="ChEBI" id="CHEBI:58453"/>
        <dbReference type="ChEBI" id="CHEBI:58614"/>
        <dbReference type="EC" id="3.5.4.26"/>
    </reaction>
</comment>
<dbReference type="GO" id="GO:0008835">
    <property type="term" value="F:diaminohydroxyphosphoribosylaminopyrimidine deaminase activity"/>
    <property type="evidence" value="ECO:0007669"/>
    <property type="project" value="UniProtKB-EC"/>
</dbReference>
<feature type="binding site" evidence="17">
    <location>
        <position position="205"/>
    </location>
    <ligand>
        <name>substrate</name>
    </ligand>
</feature>